<dbReference type="GO" id="GO:0006935">
    <property type="term" value="P:chemotaxis"/>
    <property type="evidence" value="ECO:0007669"/>
    <property type="project" value="UniProtKB-ARBA"/>
</dbReference>
<keyword evidence="6" id="KW-1133">Transmembrane helix</keyword>
<evidence type="ECO:0000256" key="2">
    <source>
        <dbReference type="ARBA" id="ARBA00023224"/>
    </source>
</evidence>
<comment type="caution">
    <text evidence="9">The sequence shown here is derived from an EMBL/GenBank/DDBJ whole genome shotgun (WGS) entry which is preliminary data.</text>
</comment>
<evidence type="ECO:0000313" key="10">
    <source>
        <dbReference type="Proteomes" id="UP000823631"/>
    </source>
</evidence>
<dbReference type="SUPFAM" id="SSF58104">
    <property type="entry name" value="Methyl-accepting chemotaxis protein (MCP) signaling domain"/>
    <property type="match status" value="1"/>
</dbReference>
<comment type="subcellular location">
    <subcellularLocation>
        <location evidence="1">Membrane</location>
    </subcellularLocation>
</comment>
<accession>A0A9D9DAJ2</accession>
<evidence type="ECO:0000256" key="3">
    <source>
        <dbReference type="ARBA" id="ARBA00029447"/>
    </source>
</evidence>
<feature type="transmembrane region" description="Helical" evidence="6">
    <location>
        <begin position="184"/>
        <end position="210"/>
    </location>
</feature>
<evidence type="ECO:0000256" key="4">
    <source>
        <dbReference type="PROSITE-ProRule" id="PRU00284"/>
    </source>
</evidence>
<reference evidence="9" key="1">
    <citation type="submission" date="2020-10" db="EMBL/GenBank/DDBJ databases">
        <authorList>
            <person name="Gilroy R."/>
        </authorList>
    </citation>
    <scope>NUCLEOTIDE SEQUENCE</scope>
    <source>
        <strain evidence="9">17213</strain>
    </source>
</reference>
<reference evidence="9" key="2">
    <citation type="journal article" date="2021" name="PeerJ">
        <title>Extensive microbial diversity within the chicken gut microbiome revealed by metagenomics and culture.</title>
        <authorList>
            <person name="Gilroy R."/>
            <person name="Ravi A."/>
            <person name="Getino M."/>
            <person name="Pursley I."/>
            <person name="Horton D.L."/>
            <person name="Alikhan N.F."/>
            <person name="Baker D."/>
            <person name="Gharbi K."/>
            <person name="Hall N."/>
            <person name="Watson M."/>
            <person name="Adriaenssens E.M."/>
            <person name="Foster-Nyarko E."/>
            <person name="Jarju S."/>
            <person name="Secka A."/>
            <person name="Antonio M."/>
            <person name="Oren A."/>
            <person name="Chaudhuri R.R."/>
            <person name="La Ragione R."/>
            <person name="Hildebrand F."/>
            <person name="Pallen M.J."/>
        </authorList>
    </citation>
    <scope>NUCLEOTIDE SEQUENCE</scope>
    <source>
        <strain evidence="9">17213</strain>
    </source>
</reference>
<dbReference type="PROSITE" id="PS50885">
    <property type="entry name" value="HAMP"/>
    <property type="match status" value="1"/>
</dbReference>
<evidence type="ECO:0000256" key="1">
    <source>
        <dbReference type="ARBA" id="ARBA00004370"/>
    </source>
</evidence>
<feature type="transmembrane region" description="Helical" evidence="6">
    <location>
        <begin position="12"/>
        <end position="35"/>
    </location>
</feature>
<dbReference type="PROSITE" id="PS50111">
    <property type="entry name" value="CHEMOTAXIS_TRANSDUC_2"/>
    <property type="match status" value="1"/>
</dbReference>
<dbReference type="GO" id="GO:0007165">
    <property type="term" value="P:signal transduction"/>
    <property type="evidence" value="ECO:0007669"/>
    <property type="project" value="UniProtKB-KW"/>
</dbReference>
<comment type="similarity">
    <text evidence="3">Belongs to the methyl-accepting chemotaxis (MCP) protein family.</text>
</comment>
<protein>
    <submittedName>
        <fullName evidence="9">Methyl-accepting chemotaxis protein</fullName>
    </submittedName>
</protein>
<evidence type="ECO:0000313" key="9">
    <source>
        <dbReference type="EMBL" id="MBO8415835.1"/>
    </source>
</evidence>
<dbReference type="Pfam" id="PF00015">
    <property type="entry name" value="MCPsignal"/>
    <property type="match status" value="1"/>
</dbReference>
<dbReference type="InterPro" id="IPR003660">
    <property type="entry name" value="HAMP_dom"/>
</dbReference>
<dbReference type="EMBL" id="JADINH010000117">
    <property type="protein sequence ID" value="MBO8415835.1"/>
    <property type="molecule type" value="Genomic_DNA"/>
</dbReference>
<dbReference type="Proteomes" id="UP000823631">
    <property type="component" value="Unassembled WGS sequence"/>
</dbReference>
<dbReference type="AlphaFoldDB" id="A0A9D9DAJ2"/>
<keyword evidence="2 4" id="KW-0807">Transducer</keyword>
<dbReference type="Gene3D" id="1.10.287.950">
    <property type="entry name" value="Methyl-accepting chemotaxis protein"/>
    <property type="match status" value="1"/>
</dbReference>
<proteinExistence type="inferred from homology"/>
<name>A0A9D9DAJ2_9GAMM</name>
<dbReference type="GO" id="GO:0016020">
    <property type="term" value="C:membrane"/>
    <property type="evidence" value="ECO:0007669"/>
    <property type="project" value="UniProtKB-SubCell"/>
</dbReference>
<feature type="coiled-coil region" evidence="5">
    <location>
        <begin position="449"/>
        <end position="476"/>
    </location>
</feature>
<feature type="domain" description="HAMP" evidence="8">
    <location>
        <begin position="207"/>
        <end position="261"/>
    </location>
</feature>
<organism evidence="9 10">
    <name type="scientific">Candidatus Avisuccinivibrio stercorigallinarum</name>
    <dbReference type="NCBI Taxonomy" id="2840704"/>
    <lineage>
        <taxon>Bacteria</taxon>
        <taxon>Pseudomonadati</taxon>
        <taxon>Pseudomonadota</taxon>
        <taxon>Gammaproteobacteria</taxon>
        <taxon>Aeromonadales</taxon>
        <taxon>Succinivibrionaceae</taxon>
        <taxon>Succinivibrionaceae incertae sedis</taxon>
        <taxon>Candidatus Avisuccinivibrio</taxon>
    </lineage>
</organism>
<evidence type="ECO:0000256" key="5">
    <source>
        <dbReference type="SAM" id="Coils"/>
    </source>
</evidence>
<dbReference type="PANTHER" id="PTHR32089:SF112">
    <property type="entry name" value="LYSOZYME-LIKE PROTEIN-RELATED"/>
    <property type="match status" value="1"/>
</dbReference>
<keyword evidence="6" id="KW-0812">Transmembrane</keyword>
<sequence>MSLLTHLSMRKKLLGSFMLVLFMSLIISAVSIFSIGQALRVQQNLNLMVTVEMANVLKLNNGYNAVHSWLHELQVAPSPELVAKGKQAVAELSGLNQEMRSQQIEHFADLIANAMQSVDSMNKAINGQFIRELDAGQYAAADKLFLSEVLPYSSAANAQFAQVVRNYNELITAELVNLDLSSGLYIVIGVTVFAIIISLLLSFVIANYIINHTLKLSQVAKVIENGNFNLGLNVKTIPQDEIGDIYHSFVSIANTLNRTISRVIAVSNAIAEYAHELDEASKSISSGAKGAESRSITVAAAADEMVSTTTDIAKNCHVAQDTSEITRHETNEGVEKVRTTVNRIKEQSLQTRDDAQKVLQLADQSQKIGSIVSTIDEIADQTNLLALNAAIEAARAGDAGRGFAVVADEVRALAQRTSKSTQEISAMVKTVQEDSQAATDSMHRSVEQMEEMASKAGELETTLNNIMDKVNDVNNQIIHIATAAEQQTTATSEISTNMQGITEMAQQSVDVSDHAAAMAESSVDLIHTLMTDLEFFTLDESKIDRAELDKLAHSQPVAPHIEGVPDIAEEELPPMADEGTPEPMPIK</sequence>
<keyword evidence="6" id="KW-0472">Membrane</keyword>
<dbReference type="InterPro" id="IPR004089">
    <property type="entry name" value="MCPsignal_dom"/>
</dbReference>
<feature type="domain" description="Methyl-accepting transducer" evidence="7">
    <location>
        <begin position="266"/>
        <end position="502"/>
    </location>
</feature>
<evidence type="ECO:0000259" key="8">
    <source>
        <dbReference type="PROSITE" id="PS50885"/>
    </source>
</evidence>
<dbReference type="SMART" id="SM00283">
    <property type="entry name" value="MA"/>
    <property type="match status" value="1"/>
</dbReference>
<evidence type="ECO:0000256" key="6">
    <source>
        <dbReference type="SAM" id="Phobius"/>
    </source>
</evidence>
<keyword evidence="5" id="KW-0175">Coiled coil</keyword>
<dbReference type="PANTHER" id="PTHR32089">
    <property type="entry name" value="METHYL-ACCEPTING CHEMOTAXIS PROTEIN MCPB"/>
    <property type="match status" value="1"/>
</dbReference>
<evidence type="ECO:0000259" key="7">
    <source>
        <dbReference type="PROSITE" id="PS50111"/>
    </source>
</evidence>
<gene>
    <name evidence="9" type="ORF">IAB19_05600</name>
</gene>
<dbReference type="CDD" id="cd11386">
    <property type="entry name" value="MCP_signal"/>
    <property type="match status" value="1"/>
</dbReference>
<dbReference type="FunFam" id="1.10.287.950:FF:000001">
    <property type="entry name" value="Methyl-accepting chemotaxis sensory transducer"/>
    <property type="match status" value="1"/>
</dbReference>